<feature type="transmembrane region" description="Helical" evidence="1">
    <location>
        <begin position="136"/>
        <end position="154"/>
    </location>
</feature>
<dbReference type="EMBL" id="CP126981">
    <property type="protein sequence ID" value="WIM88012.1"/>
    <property type="molecule type" value="Genomic_DNA"/>
</dbReference>
<dbReference type="NCBIfam" id="NF038012">
    <property type="entry name" value="DMT_1"/>
    <property type="match status" value="1"/>
</dbReference>
<evidence type="ECO:0000313" key="3">
    <source>
        <dbReference type="Proteomes" id="UP001236585"/>
    </source>
</evidence>
<gene>
    <name evidence="2" type="ORF">PT015_00290</name>
</gene>
<feature type="transmembrane region" description="Helical" evidence="1">
    <location>
        <begin position="166"/>
        <end position="183"/>
    </location>
</feature>
<protein>
    <submittedName>
        <fullName evidence="2">DMT family transporter</fullName>
    </submittedName>
</protein>
<reference evidence="2 3" key="1">
    <citation type="journal article" date="2023" name="Microbiol. Resour. Announc.">
        <title>Complete Genome Sequence of Mycobacterium wuenschmanii, a novel Nontuberculous Mycobacterium Isolated from a captive population of Amazon Milk Frogs.</title>
        <authorList>
            <person name="Hicks J."/>
            <person name="Zeineldin M."/>
            <person name="Ward H."/>
            <person name="Wuenschmann A."/>
            <person name="Camp P."/>
            <person name="Farrell D."/>
            <person name="Lehman K."/>
            <person name="Thacker T."/>
            <person name="Cuthbert E."/>
        </authorList>
    </citation>
    <scope>NUCLEOTIDE SEQUENCE [LARGE SCALE GENOMIC DNA]</scope>
    <source>
        <strain evidence="2 3">Wuenschmanii</strain>
    </source>
</reference>
<proteinExistence type="predicted"/>
<organism evidence="2 3">
    <name type="scientific">Candidatus Mycobacterium wuenschmannii</name>
    <dbReference type="NCBI Taxonomy" id="3027808"/>
    <lineage>
        <taxon>Bacteria</taxon>
        <taxon>Bacillati</taxon>
        <taxon>Actinomycetota</taxon>
        <taxon>Actinomycetes</taxon>
        <taxon>Mycobacteriales</taxon>
        <taxon>Mycobacteriaceae</taxon>
        <taxon>Mycobacterium</taxon>
    </lineage>
</organism>
<feature type="transmembrane region" description="Helical" evidence="1">
    <location>
        <begin position="52"/>
        <end position="70"/>
    </location>
</feature>
<feature type="transmembrane region" description="Helical" evidence="1">
    <location>
        <begin position="233"/>
        <end position="252"/>
    </location>
</feature>
<evidence type="ECO:0000256" key="1">
    <source>
        <dbReference type="SAM" id="Phobius"/>
    </source>
</evidence>
<dbReference type="PANTHER" id="PTHR40761">
    <property type="entry name" value="CONSERVED INTEGRAL MEMBRANE ALANINE VALINE AND LEUCINE RICH PROTEIN-RELATED"/>
    <property type="match status" value="1"/>
</dbReference>
<accession>A0ABY8W0N5</accession>
<feature type="transmembrane region" description="Helical" evidence="1">
    <location>
        <begin position="76"/>
        <end position="94"/>
    </location>
</feature>
<feature type="transmembrane region" description="Helical" evidence="1">
    <location>
        <begin position="258"/>
        <end position="278"/>
    </location>
</feature>
<keyword evidence="1" id="KW-0472">Membrane</keyword>
<keyword evidence="1" id="KW-1133">Transmembrane helix</keyword>
<keyword evidence="1" id="KW-0812">Transmembrane</keyword>
<dbReference type="PANTHER" id="PTHR40761:SF1">
    <property type="entry name" value="CONSERVED INTEGRAL MEMBRANE ALANINE VALINE AND LEUCINE RICH PROTEIN-RELATED"/>
    <property type="match status" value="1"/>
</dbReference>
<dbReference type="Proteomes" id="UP001236585">
    <property type="component" value="Chromosome"/>
</dbReference>
<evidence type="ECO:0000313" key="2">
    <source>
        <dbReference type="EMBL" id="WIM88012.1"/>
    </source>
</evidence>
<sequence>MHGADIAALLALGSALCVATGDVLQQRAANRIAHRGVGRFRSLVGLACNRKWQVGVLLLGTSIVLQAAALGRGSVLLVQALLMLSLLFALSVNAKLTDRPVRGGEWLWAGLLTIAVIVVVTVGNPQAGRLSASLHTWSQVGAVIGPIMLGCLVIARRTSSGEMAAVMYALFAGSMWGAFAVLTKEVVARLANGYGAVLHAPEFFASLAVAVGGFIGGQLAFRAGPLTASMPALQMAQPVMAAVLGVVVLDETLDTDRIGLIAIGVALIVMAVAIFQLARIDARLTRQHADTHSDSMSSPVASR</sequence>
<keyword evidence="3" id="KW-1185">Reference proteome</keyword>
<feature type="transmembrane region" description="Helical" evidence="1">
    <location>
        <begin position="203"/>
        <end position="221"/>
    </location>
</feature>
<feature type="transmembrane region" description="Helical" evidence="1">
    <location>
        <begin position="106"/>
        <end position="124"/>
    </location>
</feature>
<name>A0ABY8W0N5_9MYCO</name>
<dbReference type="RefSeq" id="WP_285187991.1">
    <property type="nucleotide sequence ID" value="NZ_CP126981.1"/>
</dbReference>